<accession>A0A1M7IH89</accession>
<dbReference type="Proteomes" id="UP000184038">
    <property type="component" value="Unassembled WGS sequence"/>
</dbReference>
<dbReference type="RefSeq" id="WP_073286442.1">
    <property type="nucleotide sequence ID" value="NZ_FRCP01000009.1"/>
</dbReference>
<dbReference type="EMBL" id="FRCP01000009">
    <property type="protein sequence ID" value="SHM39943.1"/>
    <property type="molecule type" value="Genomic_DNA"/>
</dbReference>
<organism evidence="1 2">
    <name type="scientific">Anaerosporobacter mobilis DSM 15930</name>
    <dbReference type="NCBI Taxonomy" id="1120996"/>
    <lineage>
        <taxon>Bacteria</taxon>
        <taxon>Bacillati</taxon>
        <taxon>Bacillota</taxon>
        <taxon>Clostridia</taxon>
        <taxon>Lachnospirales</taxon>
        <taxon>Lachnospiraceae</taxon>
        <taxon>Anaerosporobacter</taxon>
    </lineage>
</organism>
<evidence type="ECO:0000313" key="1">
    <source>
        <dbReference type="EMBL" id="SHM39943.1"/>
    </source>
</evidence>
<keyword evidence="2" id="KW-1185">Reference proteome</keyword>
<name>A0A1M7IH89_9FIRM</name>
<proteinExistence type="predicted"/>
<gene>
    <name evidence="1" type="ORF">SAMN02746066_01854</name>
</gene>
<dbReference type="AlphaFoldDB" id="A0A1M7IH89"/>
<dbReference type="STRING" id="1120996.SAMN02746066_01854"/>
<dbReference type="OrthoDB" id="594021at2"/>
<protein>
    <submittedName>
        <fullName evidence="1">Uncharacterized protein</fullName>
    </submittedName>
</protein>
<sequence>MDKVSVVVGKNTLIPRYSQPDARSRSKESVVRYEDGELKSIYLESISEIHTPIGILPAEYITFYRNEKIHRVFPVYGQISGFWTEVEEKELLTKSTVKIGDTLYSGMFSCICFYETGEVKSLTIWPGEHLDVDTAYGKVVVRYGISFYKDGKMQSLEPEKSTVIVHQTGTYIAHNPLAIGVTGDDNSLCFDEEGKVVKLTTVLTGIRCIPSNGETEFELKAKLMLSPYDIMEDMLVPVVVTFEKEGISFADSCKVTRFYSYSRYSLCAYQERDNIPYMCSGDCSGCNGGCH</sequence>
<reference evidence="1 2" key="1">
    <citation type="submission" date="2016-11" db="EMBL/GenBank/DDBJ databases">
        <authorList>
            <person name="Jaros S."/>
            <person name="Januszkiewicz K."/>
            <person name="Wedrychowicz H."/>
        </authorList>
    </citation>
    <scope>NUCLEOTIDE SEQUENCE [LARGE SCALE GENOMIC DNA]</scope>
    <source>
        <strain evidence="1 2">DSM 15930</strain>
    </source>
</reference>
<evidence type="ECO:0000313" key="2">
    <source>
        <dbReference type="Proteomes" id="UP000184038"/>
    </source>
</evidence>